<dbReference type="RefSeq" id="WP_186814793.1">
    <property type="nucleotide sequence ID" value="NZ_BJWH01000007.1"/>
</dbReference>
<evidence type="ECO:0000313" key="1">
    <source>
        <dbReference type="EMBL" id="GEL98132.1"/>
    </source>
</evidence>
<proteinExistence type="predicted"/>
<protein>
    <submittedName>
        <fullName evidence="1">Uncharacterized protein</fullName>
    </submittedName>
</protein>
<dbReference type="AlphaFoldDB" id="A0A511JJD4"/>
<reference evidence="1 2" key="1">
    <citation type="submission" date="2019-07" db="EMBL/GenBank/DDBJ databases">
        <title>Whole genome shotgun sequence of Cellulomonas terrae NBRC 100819.</title>
        <authorList>
            <person name="Hosoyama A."/>
            <person name="Uohara A."/>
            <person name="Ohji S."/>
            <person name="Ichikawa N."/>
        </authorList>
    </citation>
    <scope>NUCLEOTIDE SEQUENCE [LARGE SCALE GENOMIC DNA]</scope>
    <source>
        <strain evidence="1 2">NBRC 100819</strain>
    </source>
</reference>
<name>A0A511JJD4_9CELL</name>
<keyword evidence="2" id="KW-1185">Reference proteome</keyword>
<gene>
    <name evidence="1" type="ORF">CTE05_16790</name>
</gene>
<dbReference type="Proteomes" id="UP000321049">
    <property type="component" value="Unassembled WGS sequence"/>
</dbReference>
<comment type="caution">
    <text evidence="1">The sequence shown here is derived from an EMBL/GenBank/DDBJ whole genome shotgun (WGS) entry which is preliminary data.</text>
</comment>
<sequence>MDSIADEPMTSDDALDVIWAAIRFNRVMAEFPAGLLDAAFELLQVARSDSGEDAWT</sequence>
<accession>A0A511JJD4</accession>
<organism evidence="1 2">
    <name type="scientific">Cellulomonas terrae</name>
    <dbReference type="NCBI Taxonomy" id="311234"/>
    <lineage>
        <taxon>Bacteria</taxon>
        <taxon>Bacillati</taxon>
        <taxon>Actinomycetota</taxon>
        <taxon>Actinomycetes</taxon>
        <taxon>Micrococcales</taxon>
        <taxon>Cellulomonadaceae</taxon>
        <taxon>Cellulomonas</taxon>
    </lineage>
</organism>
<evidence type="ECO:0000313" key="2">
    <source>
        <dbReference type="Proteomes" id="UP000321049"/>
    </source>
</evidence>
<dbReference type="EMBL" id="BJWH01000007">
    <property type="protein sequence ID" value="GEL98132.1"/>
    <property type="molecule type" value="Genomic_DNA"/>
</dbReference>